<sequence length="85" mass="9432">MLEESPVKDELSKKEVGLYIVEGFMVSPAYTNKVKYSQIAVGRITSQGRAEEVDLYIVESFMLSAAHTEEVKYSQIAVGRITSQG</sequence>
<comment type="caution">
    <text evidence="1">The sequence shown here is derived from an EMBL/GenBank/DDBJ whole genome shotgun (WGS) entry which is preliminary data.</text>
</comment>
<reference evidence="1" key="1">
    <citation type="submission" date="2023-11" db="EMBL/GenBank/DDBJ databases">
        <title>Genome assemblies of two species of porcelain crab, Petrolisthes cinctipes and Petrolisthes manimaculis (Anomura: Porcellanidae).</title>
        <authorList>
            <person name="Angst P."/>
        </authorList>
    </citation>
    <scope>NUCLEOTIDE SEQUENCE</scope>
    <source>
        <strain evidence="1">PB745_02</strain>
        <tissue evidence="1">Gill</tissue>
    </source>
</reference>
<protein>
    <submittedName>
        <fullName evidence="1">Uncharacterized protein</fullName>
    </submittedName>
</protein>
<accession>A0AAE1QJV1</accession>
<dbReference type="AlphaFoldDB" id="A0AAE1QJV1"/>
<gene>
    <name evidence="1" type="ORF">Pmani_001851</name>
</gene>
<keyword evidence="2" id="KW-1185">Reference proteome</keyword>
<name>A0AAE1QJV1_9EUCA</name>
<evidence type="ECO:0000313" key="2">
    <source>
        <dbReference type="Proteomes" id="UP001292094"/>
    </source>
</evidence>
<dbReference type="Proteomes" id="UP001292094">
    <property type="component" value="Unassembled WGS sequence"/>
</dbReference>
<dbReference type="EMBL" id="JAWZYT010000130">
    <property type="protein sequence ID" value="KAK4327700.1"/>
    <property type="molecule type" value="Genomic_DNA"/>
</dbReference>
<evidence type="ECO:0000313" key="1">
    <source>
        <dbReference type="EMBL" id="KAK4327700.1"/>
    </source>
</evidence>
<organism evidence="1 2">
    <name type="scientific">Petrolisthes manimaculis</name>
    <dbReference type="NCBI Taxonomy" id="1843537"/>
    <lineage>
        <taxon>Eukaryota</taxon>
        <taxon>Metazoa</taxon>
        <taxon>Ecdysozoa</taxon>
        <taxon>Arthropoda</taxon>
        <taxon>Crustacea</taxon>
        <taxon>Multicrustacea</taxon>
        <taxon>Malacostraca</taxon>
        <taxon>Eumalacostraca</taxon>
        <taxon>Eucarida</taxon>
        <taxon>Decapoda</taxon>
        <taxon>Pleocyemata</taxon>
        <taxon>Anomura</taxon>
        <taxon>Galatheoidea</taxon>
        <taxon>Porcellanidae</taxon>
        <taxon>Petrolisthes</taxon>
    </lineage>
</organism>
<proteinExistence type="predicted"/>